<proteinExistence type="predicted"/>
<organism evidence="1 2">
    <name type="scientific">Caenorhabditis japonica</name>
    <dbReference type="NCBI Taxonomy" id="281687"/>
    <lineage>
        <taxon>Eukaryota</taxon>
        <taxon>Metazoa</taxon>
        <taxon>Ecdysozoa</taxon>
        <taxon>Nematoda</taxon>
        <taxon>Chromadorea</taxon>
        <taxon>Rhabditida</taxon>
        <taxon>Rhabditina</taxon>
        <taxon>Rhabditomorpha</taxon>
        <taxon>Rhabditoidea</taxon>
        <taxon>Rhabditidae</taxon>
        <taxon>Peloderinae</taxon>
        <taxon>Caenorhabditis</taxon>
    </lineage>
</organism>
<sequence>MFELRRSEEGGYIAYNIIPNRDCNGKEIIGLGEVTL</sequence>
<dbReference type="EnsemblMetazoa" id="CJA39601a.1">
    <property type="protein sequence ID" value="CJA39601a.1"/>
    <property type="gene ID" value="WBGene00215448"/>
</dbReference>
<name>A0A8R1ITQ0_CAEJA</name>
<dbReference type="AlphaFoldDB" id="A0A8R1ITQ0"/>
<reference evidence="1" key="2">
    <citation type="submission" date="2022-06" db="UniProtKB">
        <authorList>
            <consortium name="EnsemblMetazoa"/>
        </authorList>
    </citation>
    <scope>IDENTIFICATION</scope>
    <source>
        <strain evidence="1">DF5081</strain>
    </source>
</reference>
<keyword evidence="2" id="KW-1185">Reference proteome</keyword>
<dbReference type="Proteomes" id="UP000005237">
    <property type="component" value="Unassembled WGS sequence"/>
</dbReference>
<accession>A0A8R1ITQ0</accession>
<protein>
    <submittedName>
        <fullName evidence="1">Uncharacterized protein</fullName>
    </submittedName>
</protein>
<evidence type="ECO:0000313" key="2">
    <source>
        <dbReference type="Proteomes" id="UP000005237"/>
    </source>
</evidence>
<reference evidence="2" key="1">
    <citation type="submission" date="2010-08" db="EMBL/GenBank/DDBJ databases">
        <authorList>
            <consortium name="Caenorhabditis japonica Sequencing Consortium"/>
            <person name="Wilson R.K."/>
        </authorList>
    </citation>
    <scope>NUCLEOTIDE SEQUENCE [LARGE SCALE GENOMIC DNA]</scope>
    <source>
        <strain evidence="2">DF5081</strain>
    </source>
</reference>
<evidence type="ECO:0000313" key="1">
    <source>
        <dbReference type="EnsemblMetazoa" id="CJA39601a.1"/>
    </source>
</evidence>